<feature type="compositionally biased region" description="Basic residues" evidence="1">
    <location>
        <begin position="63"/>
        <end position="74"/>
    </location>
</feature>
<dbReference type="Proteomes" id="UP001566132">
    <property type="component" value="Unassembled WGS sequence"/>
</dbReference>
<gene>
    <name evidence="2" type="ORF">ABEB36_001256</name>
</gene>
<reference evidence="2 3" key="1">
    <citation type="submission" date="2024-05" db="EMBL/GenBank/DDBJ databases">
        <title>Genetic variation in Jamaican populations of the coffee berry borer (Hypothenemus hampei).</title>
        <authorList>
            <person name="Errbii M."/>
            <person name="Myrie A."/>
        </authorList>
    </citation>
    <scope>NUCLEOTIDE SEQUENCE [LARGE SCALE GENOMIC DNA]</scope>
    <source>
        <strain evidence="2">JA-Hopewell-2020-01-JO</strain>
        <tissue evidence="2">Whole body</tissue>
    </source>
</reference>
<protein>
    <submittedName>
        <fullName evidence="2">Uncharacterized protein</fullName>
    </submittedName>
</protein>
<name>A0ABD1FDZ5_HYPHA</name>
<evidence type="ECO:0000313" key="3">
    <source>
        <dbReference type="Proteomes" id="UP001566132"/>
    </source>
</evidence>
<accession>A0ABD1FDZ5</accession>
<feature type="region of interest" description="Disordered" evidence="1">
    <location>
        <begin position="62"/>
        <end position="81"/>
    </location>
</feature>
<proteinExistence type="predicted"/>
<comment type="caution">
    <text evidence="2">The sequence shown here is derived from an EMBL/GenBank/DDBJ whole genome shotgun (WGS) entry which is preliminary data.</text>
</comment>
<sequence>MYIVINIYTRLFLDTWLSLNLTRKLTISFPNLKANERNVDNKLYGDAPPGDKQKLSTVYYNNKKSRRRRRRRSRPSYGRTASRAFPIPCNLLLTALAYKQRLNGYKKVYLTYEKLLCLKPKRKGINSYFYHEACSQRCYSLIQIRIK</sequence>
<evidence type="ECO:0000313" key="2">
    <source>
        <dbReference type="EMBL" id="KAL1517498.1"/>
    </source>
</evidence>
<keyword evidence="3" id="KW-1185">Reference proteome</keyword>
<evidence type="ECO:0000256" key="1">
    <source>
        <dbReference type="SAM" id="MobiDB-lite"/>
    </source>
</evidence>
<dbReference type="EMBL" id="JBDJPC010000001">
    <property type="protein sequence ID" value="KAL1517498.1"/>
    <property type="molecule type" value="Genomic_DNA"/>
</dbReference>
<organism evidence="2 3">
    <name type="scientific">Hypothenemus hampei</name>
    <name type="common">Coffee berry borer</name>
    <dbReference type="NCBI Taxonomy" id="57062"/>
    <lineage>
        <taxon>Eukaryota</taxon>
        <taxon>Metazoa</taxon>
        <taxon>Ecdysozoa</taxon>
        <taxon>Arthropoda</taxon>
        <taxon>Hexapoda</taxon>
        <taxon>Insecta</taxon>
        <taxon>Pterygota</taxon>
        <taxon>Neoptera</taxon>
        <taxon>Endopterygota</taxon>
        <taxon>Coleoptera</taxon>
        <taxon>Polyphaga</taxon>
        <taxon>Cucujiformia</taxon>
        <taxon>Curculionidae</taxon>
        <taxon>Scolytinae</taxon>
        <taxon>Hypothenemus</taxon>
    </lineage>
</organism>
<dbReference type="AlphaFoldDB" id="A0ABD1FDZ5"/>